<dbReference type="EMBL" id="GG745336">
    <property type="protein sequence ID" value="KNE60305.1"/>
    <property type="molecule type" value="Genomic_DNA"/>
</dbReference>
<proteinExistence type="predicted"/>
<evidence type="ECO:0000313" key="1">
    <source>
        <dbReference type="EMBL" id="KNE60305.1"/>
    </source>
</evidence>
<accession>A0A0L0SD31</accession>
<reference evidence="1 2" key="1">
    <citation type="submission" date="2009-11" db="EMBL/GenBank/DDBJ databases">
        <title>Annotation of Allomyces macrogynus ATCC 38327.</title>
        <authorList>
            <consortium name="The Broad Institute Genome Sequencing Platform"/>
            <person name="Russ C."/>
            <person name="Cuomo C."/>
            <person name="Burger G."/>
            <person name="Gray M.W."/>
            <person name="Holland P.W.H."/>
            <person name="King N."/>
            <person name="Lang F.B.F."/>
            <person name="Roger A.J."/>
            <person name="Ruiz-Trillo I."/>
            <person name="Young S.K."/>
            <person name="Zeng Q."/>
            <person name="Gargeya S."/>
            <person name="Fitzgerald M."/>
            <person name="Haas B."/>
            <person name="Abouelleil A."/>
            <person name="Alvarado L."/>
            <person name="Arachchi H.M."/>
            <person name="Berlin A."/>
            <person name="Chapman S.B."/>
            <person name="Gearin G."/>
            <person name="Goldberg J."/>
            <person name="Griggs A."/>
            <person name="Gujja S."/>
            <person name="Hansen M."/>
            <person name="Heiman D."/>
            <person name="Howarth C."/>
            <person name="Larimer J."/>
            <person name="Lui A."/>
            <person name="MacDonald P.J.P."/>
            <person name="McCowen C."/>
            <person name="Montmayeur A."/>
            <person name="Murphy C."/>
            <person name="Neiman D."/>
            <person name="Pearson M."/>
            <person name="Priest M."/>
            <person name="Roberts A."/>
            <person name="Saif S."/>
            <person name="Shea T."/>
            <person name="Sisk P."/>
            <person name="Stolte C."/>
            <person name="Sykes S."/>
            <person name="Wortman J."/>
            <person name="Nusbaum C."/>
            <person name="Birren B."/>
        </authorList>
    </citation>
    <scope>NUCLEOTIDE SEQUENCE [LARGE SCALE GENOMIC DNA]</scope>
    <source>
        <strain evidence="1 2">ATCC 38327</strain>
    </source>
</reference>
<protein>
    <submittedName>
        <fullName evidence="1">Uncharacterized protein</fullName>
    </submittedName>
</protein>
<dbReference type="InterPro" id="IPR032675">
    <property type="entry name" value="LRR_dom_sf"/>
</dbReference>
<dbReference type="SUPFAM" id="SSF52047">
    <property type="entry name" value="RNI-like"/>
    <property type="match status" value="1"/>
</dbReference>
<dbReference type="OrthoDB" id="10324027at2759"/>
<keyword evidence="2" id="KW-1185">Reference proteome</keyword>
<dbReference type="AlphaFoldDB" id="A0A0L0SD31"/>
<organism evidence="1 2">
    <name type="scientific">Allomyces macrogynus (strain ATCC 38327)</name>
    <name type="common">Allomyces javanicus var. macrogynus</name>
    <dbReference type="NCBI Taxonomy" id="578462"/>
    <lineage>
        <taxon>Eukaryota</taxon>
        <taxon>Fungi</taxon>
        <taxon>Fungi incertae sedis</taxon>
        <taxon>Blastocladiomycota</taxon>
        <taxon>Blastocladiomycetes</taxon>
        <taxon>Blastocladiales</taxon>
        <taxon>Blastocladiaceae</taxon>
        <taxon>Allomyces</taxon>
    </lineage>
</organism>
<dbReference type="Gene3D" id="3.80.10.10">
    <property type="entry name" value="Ribonuclease Inhibitor"/>
    <property type="match status" value="1"/>
</dbReference>
<dbReference type="VEuPathDB" id="FungiDB:AMAG_05708"/>
<name>A0A0L0SD31_ALLM3</name>
<gene>
    <name evidence="1" type="ORF">AMAG_05708</name>
</gene>
<dbReference type="Proteomes" id="UP000054350">
    <property type="component" value="Unassembled WGS sequence"/>
</dbReference>
<sequence>MLGARAQSPAAASALWSRLDRLPSVILTHIAEWIHRVDSNGDTLLYLALAAPALYAPCLRVAIQICTAFESGLLRFAKPDSLKGDCDVQVGEFATAKTRRNEPVQWYFILPLRNRGRMIIPVNFSDNVTGISRTWTLLPVPIAHIRCFSIDMQATEYTAPPQCRRLILTGRSFPWTAITFPASLTELEMEDVSLPKTKAKMQRVFGQMPPNLRKLRLGSEVEGEYNEDSSASAAEFGKAVGWLFPLLHATITTLILTRCTLFPASALRALADLISRLALLSSFTFTGCVSTGLALVFRALPRTGMTHLELSLGITFEAIPGWAALASNLPTSVNSLRFVMTSSDGAYGALETLPAIERLTLATDALTVRLPIVTNAMCNQLPLAPTLRDLSLELEFKSRAQCLAAIIPRLPASLAHLTLKEWRLGRTPTIMSHLPAHLPPSIKALDLRGNQLSSALSSLPPHLRLLNLQDNFRAAQRVSFNWMTQVLPATMRWLDVTSAPAPGVAEALLAWPHSPRVTGQKMQVCMTETGLPDEVRQRLRERFDVVHSTTVPIF</sequence>
<evidence type="ECO:0000313" key="2">
    <source>
        <dbReference type="Proteomes" id="UP000054350"/>
    </source>
</evidence>
<reference evidence="2" key="2">
    <citation type="submission" date="2009-11" db="EMBL/GenBank/DDBJ databases">
        <title>The Genome Sequence of Allomyces macrogynus strain ATCC 38327.</title>
        <authorList>
            <consortium name="The Broad Institute Genome Sequencing Platform"/>
            <person name="Russ C."/>
            <person name="Cuomo C."/>
            <person name="Shea T."/>
            <person name="Young S.K."/>
            <person name="Zeng Q."/>
            <person name="Koehrsen M."/>
            <person name="Haas B."/>
            <person name="Borodovsky M."/>
            <person name="Guigo R."/>
            <person name="Alvarado L."/>
            <person name="Berlin A."/>
            <person name="Borenstein D."/>
            <person name="Chen Z."/>
            <person name="Engels R."/>
            <person name="Freedman E."/>
            <person name="Gellesch M."/>
            <person name="Goldberg J."/>
            <person name="Griggs A."/>
            <person name="Gujja S."/>
            <person name="Heiman D."/>
            <person name="Hepburn T."/>
            <person name="Howarth C."/>
            <person name="Jen D."/>
            <person name="Larson L."/>
            <person name="Lewis B."/>
            <person name="Mehta T."/>
            <person name="Park D."/>
            <person name="Pearson M."/>
            <person name="Roberts A."/>
            <person name="Saif S."/>
            <person name="Shenoy N."/>
            <person name="Sisk P."/>
            <person name="Stolte C."/>
            <person name="Sykes S."/>
            <person name="Walk T."/>
            <person name="White J."/>
            <person name="Yandava C."/>
            <person name="Burger G."/>
            <person name="Gray M.W."/>
            <person name="Holland P.W.H."/>
            <person name="King N."/>
            <person name="Lang F.B.F."/>
            <person name="Roger A.J."/>
            <person name="Ruiz-Trillo I."/>
            <person name="Lander E."/>
            <person name="Nusbaum C."/>
        </authorList>
    </citation>
    <scope>NUCLEOTIDE SEQUENCE [LARGE SCALE GENOMIC DNA]</scope>
    <source>
        <strain evidence="2">ATCC 38327</strain>
    </source>
</reference>